<dbReference type="AlphaFoldDB" id="A0A401YHP8"/>
<evidence type="ECO:0000256" key="1">
    <source>
        <dbReference type="SAM" id="MobiDB-lite"/>
    </source>
</evidence>
<feature type="compositionally biased region" description="Low complexity" evidence="1">
    <location>
        <begin position="1"/>
        <end position="13"/>
    </location>
</feature>
<gene>
    <name evidence="2" type="ORF">EHYA_01766</name>
</gene>
<reference evidence="2 3" key="1">
    <citation type="submission" date="2018-12" db="EMBL/GenBank/DDBJ databases">
        <title>Draft genome sequence of Embleya hyalina NBRC 13850T.</title>
        <authorList>
            <person name="Komaki H."/>
            <person name="Hosoyama A."/>
            <person name="Kimura A."/>
            <person name="Ichikawa N."/>
            <person name="Tamura T."/>
        </authorList>
    </citation>
    <scope>NUCLEOTIDE SEQUENCE [LARGE SCALE GENOMIC DNA]</scope>
    <source>
        <strain evidence="2 3">NBRC 13850</strain>
    </source>
</reference>
<evidence type="ECO:0000313" key="3">
    <source>
        <dbReference type="Proteomes" id="UP000286931"/>
    </source>
</evidence>
<sequence length="516" mass="56036">MTGGADAVAAADAWILDRLDRTDGSDRLDRLDRTGTRGETATPSAEPTESGPRAAGRGGRPGRPATKVRRTGIEPVTKRHSPRRPPAGPGAHVWPGLDESFARHAARLAHTPQGRELTRALVLRDGVAQRPRPLGPPLCLRSGLRPELDAFLAAYHRMIETILSAYDHDPRLRRVLTVPEPLREEVAAARDHRVHLMRLDLLPHPDGRLRVLETNANCPAGLTAAGRGRAAWRVLLTRQGVALPAPLPADVPTWTGSWLADLALRHTGVRPRSVALLCPQGANRNEINDYEAGLTAIGIRVVHADPRDLRTDPGGTTVVDGEPIAHAYAKISTRDLLRMGVDAMPYLRAVRKRSLFVQNGLRGRFLGDNKLCLAVLSDPLFAGLFGAADHRRVGPAVPWSRNISLCDGAVLRAVGRDRERYVLKHPLDTRGRGVVIGRESPDAAWTGAVEHAFEFGWLVQEYVPAPRAPATPNGSGRRHDLALGAVDGRLVSAFARTGHDARLNVARSGRLHPVYL</sequence>
<keyword evidence="3" id="KW-1185">Reference proteome</keyword>
<comment type="caution">
    <text evidence="2">The sequence shown here is derived from an EMBL/GenBank/DDBJ whole genome shotgun (WGS) entry which is preliminary data.</text>
</comment>
<feature type="compositionally biased region" description="Basic and acidic residues" evidence="1">
    <location>
        <begin position="15"/>
        <end position="36"/>
    </location>
</feature>
<protein>
    <recommendedName>
        <fullName evidence="4">Glutathionylspermidine synthase</fullName>
    </recommendedName>
</protein>
<evidence type="ECO:0000313" key="2">
    <source>
        <dbReference type="EMBL" id="GCD94109.1"/>
    </source>
</evidence>
<evidence type="ECO:0008006" key="4">
    <source>
        <dbReference type="Google" id="ProtNLM"/>
    </source>
</evidence>
<feature type="region of interest" description="Disordered" evidence="1">
    <location>
        <begin position="1"/>
        <end position="96"/>
    </location>
</feature>
<dbReference type="SUPFAM" id="SSF56059">
    <property type="entry name" value="Glutathione synthetase ATP-binding domain-like"/>
    <property type="match status" value="1"/>
</dbReference>
<name>A0A401YHP8_9ACTN</name>
<dbReference type="EMBL" id="BIFH01000015">
    <property type="protein sequence ID" value="GCD94109.1"/>
    <property type="molecule type" value="Genomic_DNA"/>
</dbReference>
<organism evidence="2 3">
    <name type="scientific">Embleya hyalina</name>
    <dbReference type="NCBI Taxonomy" id="516124"/>
    <lineage>
        <taxon>Bacteria</taxon>
        <taxon>Bacillati</taxon>
        <taxon>Actinomycetota</taxon>
        <taxon>Actinomycetes</taxon>
        <taxon>Kitasatosporales</taxon>
        <taxon>Streptomycetaceae</taxon>
        <taxon>Embleya</taxon>
    </lineage>
</organism>
<accession>A0A401YHP8</accession>
<proteinExistence type="predicted"/>
<dbReference type="Proteomes" id="UP000286931">
    <property type="component" value="Unassembled WGS sequence"/>
</dbReference>